<keyword evidence="3" id="KW-1185">Reference proteome</keyword>
<evidence type="ECO:0000313" key="3">
    <source>
        <dbReference type="Proteomes" id="UP001153069"/>
    </source>
</evidence>
<feature type="compositionally biased region" description="Basic residues" evidence="1">
    <location>
        <begin position="18"/>
        <end position="31"/>
    </location>
</feature>
<organism evidence="2 3">
    <name type="scientific">Seminavis robusta</name>
    <dbReference type="NCBI Taxonomy" id="568900"/>
    <lineage>
        <taxon>Eukaryota</taxon>
        <taxon>Sar</taxon>
        <taxon>Stramenopiles</taxon>
        <taxon>Ochrophyta</taxon>
        <taxon>Bacillariophyta</taxon>
        <taxon>Bacillariophyceae</taxon>
        <taxon>Bacillariophycidae</taxon>
        <taxon>Naviculales</taxon>
        <taxon>Naviculaceae</taxon>
        <taxon>Seminavis</taxon>
    </lineage>
</organism>
<dbReference type="AlphaFoldDB" id="A0A9N8EH59"/>
<proteinExistence type="predicted"/>
<feature type="region of interest" description="Disordered" evidence="1">
    <location>
        <begin position="1"/>
        <end position="34"/>
    </location>
</feature>
<dbReference type="InterPro" id="IPR032675">
    <property type="entry name" value="LRR_dom_sf"/>
</dbReference>
<dbReference type="EMBL" id="CAICTM010001123">
    <property type="protein sequence ID" value="CAB9520683.1"/>
    <property type="molecule type" value="Genomic_DNA"/>
</dbReference>
<comment type="caution">
    <text evidence="2">The sequence shown here is derived from an EMBL/GenBank/DDBJ whole genome shotgun (WGS) entry which is preliminary data.</text>
</comment>
<evidence type="ECO:0000313" key="2">
    <source>
        <dbReference type="EMBL" id="CAB9520683.1"/>
    </source>
</evidence>
<accession>A0A9N8EH59</accession>
<gene>
    <name evidence="2" type="ORF">SEMRO_1125_G243960.1</name>
</gene>
<dbReference type="SUPFAM" id="SSF52047">
    <property type="entry name" value="RNI-like"/>
    <property type="match status" value="1"/>
</dbReference>
<feature type="compositionally biased region" description="Polar residues" evidence="1">
    <location>
        <begin position="1"/>
        <end position="10"/>
    </location>
</feature>
<dbReference type="Gene3D" id="3.80.10.10">
    <property type="entry name" value="Ribonuclease Inhibitor"/>
    <property type="match status" value="1"/>
</dbReference>
<evidence type="ECO:0000256" key="1">
    <source>
        <dbReference type="SAM" id="MobiDB-lite"/>
    </source>
</evidence>
<protein>
    <submittedName>
        <fullName evidence="2">Uncharacterized protein</fullName>
    </submittedName>
</protein>
<sequence length="609" mass="69379">MRPKNKQTSSRRGDKRAQKDKKKWRKGRANQKNKQSFLKSIVDHDLAEFRVYPHDRRDDRIYERLLHTRVPISLCGCDDEDIREFVGKMRDYDEAERRSHCSVPRCFECLGQAQRIYIPGSVSMYSATILAGAIPRYNRNIQSIAIGPMRCREIFQTLLQCIHSRNEKPSPIRALTLDFVGTNVTREDMEYLVDAMSQNKGGIGGLRICNANTREDGALQTLFEGIRQHAEYLVVLQFLSTTLSDSELYDLALLVERSSVLEVLGLDQMPNVQPFTRIMGKQSGRDSLVLQRTPKKYPLGAGDVSNCLWSVEEMLLPRAPTAIRSELRIQFDSTTSNGFQSISRALECSQTELKSLCFEGVDMRSDRIQLLARSLVHNTTLERLRLYCDRSCLNYDGVATFLEVLSQSGGSALRLFACPNYVDRADTAILRRIVDVLPRLRKLESLRVCASIYCDEQATLLLEALKKQPQPLYFRSSDVWLSHIVKQDLREQISERLRLNKAVYDLYCEAGDWGGPLTEDKRRKALPFAFEKLASSPSMCYLLLQKSTQDLAGKRFGEGRKHQTQSSIRHCEKSCEKASTHRRVPVPLARLPGQRHTYGYCGAPSHAPN</sequence>
<reference evidence="2" key="1">
    <citation type="submission" date="2020-06" db="EMBL/GenBank/DDBJ databases">
        <authorList>
            <consortium name="Plant Systems Biology data submission"/>
        </authorList>
    </citation>
    <scope>NUCLEOTIDE SEQUENCE</scope>
    <source>
        <strain evidence="2">D6</strain>
    </source>
</reference>
<name>A0A9N8EH59_9STRA</name>
<dbReference type="Proteomes" id="UP001153069">
    <property type="component" value="Unassembled WGS sequence"/>
</dbReference>